<feature type="signal peptide" evidence="1">
    <location>
        <begin position="1"/>
        <end position="19"/>
    </location>
</feature>
<keyword evidence="1" id="KW-0732">Signal</keyword>
<feature type="chain" id="PRO_5037710284" evidence="1">
    <location>
        <begin position="20"/>
        <end position="83"/>
    </location>
</feature>
<sequence length="83" mass="9284">MLRWSLIFIFAFLIVSIQSSENALPLNFFVATNSFEYMEIGTDGKEVPTNRDDKILMVGTEGNKIVGSAQCSCRHINPPAEQM</sequence>
<name>A0A914XSN3_9BILA</name>
<evidence type="ECO:0000313" key="2">
    <source>
        <dbReference type="Proteomes" id="UP000887577"/>
    </source>
</evidence>
<proteinExistence type="predicted"/>
<organism evidence="2 3">
    <name type="scientific">Panagrolaimus superbus</name>
    <dbReference type="NCBI Taxonomy" id="310955"/>
    <lineage>
        <taxon>Eukaryota</taxon>
        <taxon>Metazoa</taxon>
        <taxon>Ecdysozoa</taxon>
        <taxon>Nematoda</taxon>
        <taxon>Chromadorea</taxon>
        <taxon>Rhabditida</taxon>
        <taxon>Tylenchina</taxon>
        <taxon>Panagrolaimomorpha</taxon>
        <taxon>Panagrolaimoidea</taxon>
        <taxon>Panagrolaimidae</taxon>
        <taxon>Panagrolaimus</taxon>
    </lineage>
</organism>
<protein>
    <submittedName>
        <fullName evidence="3">Uncharacterized protein</fullName>
    </submittedName>
</protein>
<reference evidence="3" key="1">
    <citation type="submission" date="2022-11" db="UniProtKB">
        <authorList>
            <consortium name="WormBaseParasite"/>
        </authorList>
    </citation>
    <scope>IDENTIFICATION</scope>
</reference>
<dbReference type="WBParaSite" id="PSU_v2.g10279.t1">
    <property type="protein sequence ID" value="PSU_v2.g10279.t1"/>
    <property type="gene ID" value="PSU_v2.g10279"/>
</dbReference>
<dbReference type="Proteomes" id="UP000887577">
    <property type="component" value="Unplaced"/>
</dbReference>
<evidence type="ECO:0000256" key="1">
    <source>
        <dbReference type="SAM" id="SignalP"/>
    </source>
</evidence>
<dbReference type="AlphaFoldDB" id="A0A914XSN3"/>
<keyword evidence="2" id="KW-1185">Reference proteome</keyword>
<accession>A0A914XSN3</accession>
<evidence type="ECO:0000313" key="3">
    <source>
        <dbReference type="WBParaSite" id="PSU_v2.g10279.t1"/>
    </source>
</evidence>